<evidence type="ECO:0000313" key="2">
    <source>
        <dbReference type="Proteomes" id="UP001165960"/>
    </source>
</evidence>
<sequence>MQKVLFSRVTVSKLSPSFSRRLFSNLKQDLKEECLKYPSVVTLPIHWGQQDSFKHLNNVDWLRLIETGRIDYVYIMCLKMSEAAAQMMMDGTGAGFIVKSQECQYRFPITFPDSLTIATKVENLSKDRFCFYTKTFSNRYSKLASESKVVCVSYDHTKRMKCDFNEEFLNAVAIMEKDPAAIQKEAADLPLRKYISI</sequence>
<protein>
    <submittedName>
        <fullName evidence="1">Uncharacterized protein</fullName>
    </submittedName>
</protein>
<reference evidence="1" key="1">
    <citation type="submission" date="2022-04" db="EMBL/GenBank/DDBJ databases">
        <title>Genome of the entomopathogenic fungus Entomophthora muscae.</title>
        <authorList>
            <person name="Elya C."/>
            <person name="Lovett B.R."/>
            <person name="Lee E."/>
            <person name="Macias A.M."/>
            <person name="Hajek A.E."/>
            <person name="De Bivort B.L."/>
            <person name="Kasson M.T."/>
            <person name="De Fine Licht H.H."/>
            <person name="Stajich J.E."/>
        </authorList>
    </citation>
    <scope>NUCLEOTIDE SEQUENCE</scope>
    <source>
        <strain evidence="1">Berkeley</strain>
    </source>
</reference>
<evidence type="ECO:0000313" key="1">
    <source>
        <dbReference type="EMBL" id="KAJ9072369.1"/>
    </source>
</evidence>
<organism evidence="1 2">
    <name type="scientific">Entomophthora muscae</name>
    <dbReference type="NCBI Taxonomy" id="34485"/>
    <lineage>
        <taxon>Eukaryota</taxon>
        <taxon>Fungi</taxon>
        <taxon>Fungi incertae sedis</taxon>
        <taxon>Zoopagomycota</taxon>
        <taxon>Entomophthoromycotina</taxon>
        <taxon>Entomophthoromycetes</taxon>
        <taxon>Entomophthorales</taxon>
        <taxon>Entomophthoraceae</taxon>
        <taxon>Entomophthora</taxon>
    </lineage>
</organism>
<dbReference type="EMBL" id="QTSX02003018">
    <property type="protein sequence ID" value="KAJ9072369.1"/>
    <property type="molecule type" value="Genomic_DNA"/>
</dbReference>
<keyword evidence="2" id="KW-1185">Reference proteome</keyword>
<dbReference type="Proteomes" id="UP001165960">
    <property type="component" value="Unassembled WGS sequence"/>
</dbReference>
<comment type="caution">
    <text evidence="1">The sequence shown here is derived from an EMBL/GenBank/DDBJ whole genome shotgun (WGS) entry which is preliminary data.</text>
</comment>
<name>A0ACC2TCE9_9FUNG</name>
<accession>A0ACC2TCE9</accession>
<proteinExistence type="predicted"/>
<gene>
    <name evidence="1" type="ORF">DSO57_1028228</name>
</gene>